<dbReference type="InterPro" id="IPR051393">
    <property type="entry name" value="ABC_transporter_permease"/>
</dbReference>
<evidence type="ECO:0000256" key="3">
    <source>
        <dbReference type="ARBA" id="ARBA00022475"/>
    </source>
</evidence>
<dbReference type="PANTHER" id="PTHR30193">
    <property type="entry name" value="ABC TRANSPORTER PERMEASE PROTEIN"/>
    <property type="match status" value="1"/>
</dbReference>
<protein>
    <submittedName>
        <fullName evidence="9">Lactose transport system permease protein LacF</fullName>
    </submittedName>
</protein>
<evidence type="ECO:0000256" key="5">
    <source>
        <dbReference type="ARBA" id="ARBA00022989"/>
    </source>
</evidence>
<evidence type="ECO:0000256" key="6">
    <source>
        <dbReference type="ARBA" id="ARBA00023136"/>
    </source>
</evidence>
<proteinExistence type="inferred from homology"/>
<sequence>MTSRTLRPKNRVIAAYLAPGLLIYCFIVIVPLIISLIYSFFDYSGGISMKFTGLKNYQHLIRDIDFWSSFKNNLVIILLSMVGQIGIALVITIFMMSKLLKLKAVHRNIIFLPVVVSAIVVGFLWTMIYNKDFGLLNFLMKALGMESLIIPWLDNPKYVIISVSMPIIWQYIGFYLVIFLAAIQSIPGEIYESADIDGAVGIKRSLYITIPLMSDTLKVAVMLCIAGNMKIFDHIYVMTGGGPGTSSMVMAQYAYINSFVMFKLGYGSAISIGILVLSLSLILLSRKLWGGKKDEA</sequence>
<evidence type="ECO:0000256" key="2">
    <source>
        <dbReference type="ARBA" id="ARBA00022448"/>
    </source>
</evidence>
<organism evidence="9 10">
    <name type="scientific">Ruminiclostridium hungatei</name>
    <name type="common">Clostridium hungatei</name>
    <dbReference type="NCBI Taxonomy" id="48256"/>
    <lineage>
        <taxon>Bacteria</taxon>
        <taxon>Bacillati</taxon>
        <taxon>Bacillota</taxon>
        <taxon>Clostridia</taxon>
        <taxon>Eubacteriales</taxon>
        <taxon>Oscillospiraceae</taxon>
        <taxon>Ruminiclostridium</taxon>
    </lineage>
</organism>
<dbReference type="GO" id="GO:0055085">
    <property type="term" value="P:transmembrane transport"/>
    <property type="evidence" value="ECO:0007669"/>
    <property type="project" value="InterPro"/>
</dbReference>
<evidence type="ECO:0000313" key="9">
    <source>
        <dbReference type="EMBL" id="OPX45977.1"/>
    </source>
</evidence>
<keyword evidence="5 7" id="KW-1133">Transmembrane helix</keyword>
<dbReference type="STRING" id="48256.CLHUN_04520"/>
<accession>A0A1V4SRW6</accession>
<keyword evidence="4 7" id="KW-0812">Transmembrane</keyword>
<evidence type="ECO:0000313" key="10">
    <source>
        <dbReference type="Proteomes" id="UP000191554"/>
    </source>
</evidence>
<dbReference type="SUPFAM" id="SSF161098">
    <property type="entry name" value="MetI-like"/>
    <property type="match status" value="1"/>
</dbReference>
<dbReference type="EMBL" id="MZGX01000002">
    <property type="protein sequence ID" value="OPX45977.1"/>
    <property type="molecule type" value="Genomic_DNA"/>
</dbReference>
<feature type="domain" description="ABC transmembrane type-1" evidence="8">
    <location>
        <begin position="70"/>
        <end position="285"/>
    </location>
</feature>
<dbReference type="RefSeq" id="WP_080062929.1">
    <property type="nucleotide sequence ID" value="NZ_MZGX01000002.1"/>
</dbReference>
<evidence type="ECO:0000256" key="7">
    <source>
        <dbReference type="RuleBase" id="RU363032"/>
    </source>
</evidence>
<dbReference type="Pfam" id="PF00528">
    <property type="entry name" value="BPD_transp_1"/>
    <property type="match status" value="1"/>
</dbReference>
<feature type="transmembrane region" description="Helical" evidence="7">
    <location>
        <begin position="12"/>
        <end position="41"/>
    </location>
</feature>
<dbReference type="PROSITE" id="PS50928">
    <property type="entry name" value="ABC_TM1"/>
    <property type="match status" value="1"/>
</dbReference>
<feature type="transmembrane region" description="Helical" evidence="7">
    <location>
        <begin position="262"/>
        <end position="284"/>
    </location>
</feature>
<comment type="caution">
    <text evidence="9">The sequence shown here is derived from an EMBL/GenBank/DDBJ whole genome shotgun (WGS) entry which is preliminary data.</text>
</comment>
<feature type="transmembrane region" description="Helical" evidence="7">
    <location>
        <begin position="165"/>
        <end position="186"/>
    </location>
</feature>
<keyword evidence="10" id="KW-1185">Reference proteome</keyword>
<evidence type="ECO:0000259" key="8">
    <source>
        <dbReference type="PROSITE" id="PS50928"/>
    </source>
</evidence>
<feature type="transmembrane region" description="Helical" evidence="7">
    <location>
        <begin position="74"/>
        <end position="97"/>
    </location>
</feature>
<feature type="transmembrane region" description="Helical" evidence="7">
    <location>
        <begin position="235"/>
        <end position="256"/>
    </location>
</feature>
<name>A0A1V4SRW6_RUMHU</name>
<comment type="subcellular location">
    <subcellularLocation>
        <location evidence="1 7">Cell membrane</location>
        <topology evidence="1 7">Multi-pass membrane protein</topology>
    </subcellularLocation>
</comment>
<keyword evidence="6 7" id="KW-0472">Membrane</keyword>
<comment type="similarity">
    <text evidence="7">Belongs to the binding-protein-dependent transport system permease family.</text>
</comment>
<dbReference type="AlphaFoldDB" id="A0A1V4SRW6"/>
<dbReference type="Gene3D" id="1.10.3720.10">
    <property type="entry name" value="MetI-like"/>
    <property type="match status" value="1"/>
</dbReference>
<dbReference type="InterPro" id="IPR035906">
    <property type="entry name" value="MetI-like_sf"/>
</dbReference>
<keyword evidence="2 7" id="KW-0813">Transport</keyword>
<evidence type="ECO:0000256" key="4">
    <source>
        <dbReference type="ARBA" id="ARBA00022692"/>
    </source>
</evidence>
<dbReference type="CDD" id="cd06261">
    <property type="entry name" value="TM_PBP2"/>
    <property type="match status" value="1"/>
</dbReference>
<reference evidence="9 10" key="1">
    <citation type="submission" date="2017-03" db="EMBL/GenBank/DDBJ databases">
        <title>Genome sequence of Clostridium hungatei DSM 14427.</title>
        <authorList>
            <person name="Poehlein A."/>
            <person name="Daniel R."/>
        </authorList>
    </citation>
    <scope>NUCLEOTIDE SEQUENCE [LARGE SCALE GENOMIC DNA]</scope>
    <source>
        <strain evidence="9 10">DSM 14427</strain>
    </source>
</reference>
<dbReference type="InterPro" id="IPR000515">
    <property type="entry name" value="MetI-like"/>
</dbReference>
<dbReference type="Proteomes" id="UP000191554">
    <property type="component" value="Unassembled WGS sequence"/>
</dbReference>
<gene>
    <name evidence="9" type="primary">lacF_1</name>
    <name evidence="9" type="ORF">CLHUN_04520</name>
</gene>
<evidence type="ECO:0000256" key="1">
    <source>
        <dbReference type="ARBA" id="ARBA00004651"/>
    </source>
</evidence>
<dbReference type="OrthoDB" id="1737794at2"/>
<dbReference type="PANTHER" id="PTHR30193:SF37">
    <property type="entry name" value="INNER MEMBRANE ABC TRANSPORTER PERMEASE PROTEIN YCJO"/>
    <property type="match status" value="1"/>
</dbReference>
<feature type="transmembrane region" description="Helical" evidence="7">
    <location>
        <begin position="109"/>
        <end position="128"/>
    </location>
</feature>
<dbReference type="GO" id="GO:0005886">
    <property type="term" value="C:plasma membrane"/>
    <property type="evidence" value="ECO:0007669"/>
    <property type="project" value="UniProtKB-SubCell"/>
</dbReference>
<keyword evidence="3" id="KW-1003">Cell membrane</keyword>